<organism evidence="1 2">
    <name type="scientific">Crotalaria pallida</name>
    <name type="common">Smooth rattlebox</name>
    <name type="synonym">Crotalaria striata</name>
    <dbReference type="NCBI Taxonomy" id="3830"/>
    <lineage>
        <taxon>Eukaryota</taxon>
        <taxon>Viridiplantae</taxon>
        <taxon>Streptophyta</taxon>
        <taxon>Embryophyta</taxon>
        <taxon>Tracheophyta</taxon>
        <taxon>Spermatophyta</taxon>
        <taxon>Magnoliopsida</taxon>
        <taxon>eudicotyledons</taxon>
        <taxon>Gunneridae</taxon>
        <taxon>Pentapetalae</taxon>
        <taxon>rosids</taxon>
        <taxon>fabids</taxon>
        <taxon>Fabales</taxon>
        <taxon>Fabaceae</taxon>
        <taxon>Papilionoideae</taxon>
        <taxon>50 kb inversion clade</taxon>
        <taxon>genistoids sensu lato</taxon>
        <taxon>core genistoids</taxon>
        <taxon>Crotalarieae</taxon>
        <taxon>Crotalaria</taxon>
    </lineage>
</organism>
<dbReference type="AlphaFoldDB" id="A0AAN9J4Y8"/>
<comment type="caution">
    <text evidence="1">The sequence shown here is derived from an EMBL/GenBank/DDBJ whole genome shotgun (WGS) entry which is preliminary data.</text>
</comment>
<proteinExistence type="predicted"/>
<sequence>MYVLHSITTACGMSVHYTVKLSLLVGCLFCNRESSCTLLFVYSSLIYFDCDNCRVLYFIIINSDRTP</sequence>
<evidence type="ECO:0000313" key="2">
    <source>
        <dbReference type="Proteomes" id="UP001372338"/>
    </source>
</evidence>
<accession>A0AAN9J4Y8</accession>
<evidence type="ECO:0000313" key="1">
    <source>
        <dbReference type="EMBL" id="KAK7291463.1"/>
    </source>
</evidence>
<name>A0AAN9J4Y8_CROPI</name>
<protein>
    <submittedName>
        <fullName evidence="1">Uncharacterized protein</fullName>
    </submittedName>
</protein>
<dbReference type="Proteomes" id="UP001372338">
    <property type="component" value="Unassembled WGS sequence"/>
</dbReference>
<keyword evidence="2" id="KW-1185">Reference proteome</keyword>
<gene>
    <name evidence="1" type="ORF">RIF29_06628</name>
</gene>
<dbReference type="EMBL" id="JAYWIO010000001">
    <property type="protein sequence ID" value="KAK7291463.1"/>
    <property type="molecule type" value="Genomic_DNA"/>
</dbReference>
<reference evidence="1 2" key="1">
    <citation type="submission" date="2024-01" db="EMBL/GenBank/DDBJ databases">
        <title>The genomes of 5 underutilized Papilionoideae crops provide insights into root nodulation and disease resistanc.</title>
        <authorList>
            <person name="Yuan L."/>
        </authorList>
    </citation>
    <scope>NUCLEOTIDE SEQUENCE [LARGE SCALE GENOMIC DNA]</scope>
    <source>
        <strain evidence="1">ZHUSHIDOU_FW_LH</strain>
        <tissue evidence="1">Leaf</tissue>
    </source>
</reference>